<comment type="caution">
    <text evidence="1">The sequence shown here is derived from an EMBL/GenBank/DDBJ whole genome shotgun (WGS) entry which is preliminary data.</text>
</comment>
<dbReference type="Proteomes" id="UP001359559">
    <property type="component" value="Unassembled WGS sequence"/>
</dbReference>
<proteinExistence type="predicted"/>
<reference evidence="1 2" key="1">
    <citation type="submission" date="2024-01" db="EMBL/GenBank/DDBJ databases">
        <title>The genomes of 5 underutilized Papilionoideae crops provide insights into root nodulation and disease resistance.</title>
        <authorList>
            <person name="Yuan L."/>
        </authorList>
    </citation>
    <scope>NUCLEOTIDE SEQUENCE [LARGE SCALE GENOMIC DNA]</scope>
    <source>
        <strain evidence="1">LY-2023</strain>
        <tissue evidence="1">Leaf</tissue>
    </source>
</reference>
<keyword evidence="2" id="KW-1185">Reference proteome</keyword>
<evidence type="ECO:0000313" key="2">
    <source>
        <dbReference type="Proteomes" id="UP001359559"/>
    </source>
</evidence>
<organism evidence="1 2">
    <name type="scientific">Clitoria ternatea</name>
    <name type="common">Butterfly pea</name>
    <dbReference type="NCBI Taxonomy" id="43366"/>
    <lineage>
        <taxon>Eukaryota</taxon>
        <taxon>Viridiplantae</taxon>
        <taxon>Streptophyta</taxon>
        <taxon>Embryophyta</taxon>
        <taxon>Tracheophyta</taxon>
        <taxon>Spermatophyta</taxon>
        <taxon>Magnoliopsida</taxon>
        <taxon>eudicotyledons</taxon>
        <taxon>Gunneridae</taxon>
        <taxon>Pentapetalae</taxon>
        <taxon>rosids</taxon>
        <taxon>fabids</taxon>
        <taxon>Fabales</taxon>
        <taxon>Fabaceae</taxon>
        <taxon>Papilionoideae</taxon>
        <taxon>50 kb inversion clade</taxon>
        <taxon>NPAAA clade</taxon>
        <taxon>indigoferoid/millettioid clade</taxon>
        <taxon>Phaseoleae</taxon>
        <taxon>Clitoria</taxon>
    </lineage>
</organism>
<dbReference type="EMBL" id="JAYKXN010000006">
    <property type="protein sequence ID" value="KAK7278822.1"/>
    <property type="molecule type" value="Genomic_DNA"/>
</dbReference>
<sequence>MLYAHKVQSSIITNIHKPTITEPTPPIASVPKSVVVPLPAATRYQTSLVNPASTSGDDKNSTVAATLLALPRYPPVPPPQIVVVIALNHNELKNENPERIDLSQCFDHKSQPTTMMN</sequence>
<protein>
    <submittedName>
        <fullName evidence="1">Uncharacterized protein</fullName>
    </submittedName>
</protein>
<gene>
    <name evidence="1" type="ORF">RJT34_23860</name>
</gene>
<evidence type="ECO:0000313" key="1">
    <source>
        <dbReference type="EMBL" id="KAK7278822.1"/>
    </source>
</evidence>
<accession>A0AAN9FLT1</accession>
<name>A0AAN9FLT1_CLITE</name>
<dbReference type="AlphaFoldDB" id="A0AAN9FLT1"/>